<evidence type="ECO:0000256" key="4">
    <source>
        <dbReference type="ARBA" id="ARBA00022691"/>
    </source>
</evidence>
<comment type="caution">
    <text evidence="7">The sequence shown here is derived from an EMBL/GenBank/DDBJ whole genome shotgun (WGS) entry which is preliminary data.</text>
</comment>
<comment type="subunit">
    <text evidence="5">Homodimer.</text>
</comment>
<dbReference type="InterPro" id="IPR029026">
    <property type="entry name" value="tRNA_m1G_MTases_N"/>
</dbReference>
<dbReference type="PIRSF" id="PIRSF004808">
    <property type="entry name" value="LasT"/>
    <property type="match status" value="1"/>
</dbReference>
<dbReference type="Gene3D" id="1.10.8.590">
    <property type="match status" value="1"/>
</dbReference>
<keyword evidence="3" id="KW-0808">Transferase</keyword>
<comment type="function">
    <text evidence="5">Catalyzes the formation of 2'O-methylated cytidine (Cm32) or 2'O-methylated uridine (Um32) at position 32 in tRNA.</text>
</comment>
<dbReference type="PANTHER" id="PTHR42786:SF2">
    <property type="entry name" value="TRNA (CYTIDINE_URIDINE-2'-O-)-METHYLTRANSFERASE TRMJ"/>
    <property type="match status" value="1"/>
</dbReference>
<dbReference type="InterPro" id="IPR001537">
    <property type="entry name" value="SpoU_MeTrfase"/>
</dbReference>
<keyword evidence="4 5" id="KW-0949">S-adenosyl-L-methionine</keyword>
<keyword evidence="5" id="KW-0819">tRNA processing</keyword>
<reference evidence="7 8" key="1">
    <citation type="journal article" date="2020" name="Microorganisms">
        <title>Osmotic Adaptation and Compatible Solute Biosynthesis of Phototrophic Bacteria as Revealed from Genome Analyses.</title>
        <authorList>
            <person name="Imhoff J.F."/>
            <person name="Rahn T."/>
            <person name="Kunzel S."/>
            <person name="Keller A."/>
            <person name="Neulinger S.C."/>
        </authorList>
    </citation>
    <scope>NUCLEOTIDE SEQUENCE [LARGE SCALE GENOMIC DNA]</scope>
    <source>
        <strain evidence="7 8">DSM 6210</strain>
    </source>
</reference>
<evidence type="ECO:0000256" key="1">
    <source>
        <dbReference type="ARBA" id="ARBA00007228"/>
    </source>
</evidence>
<dbReference type="EMBL" id="NRRV01000024">
    <property type="protein sequence ID" value="MBK1631339.1"/>
    <property type="molecule type" value="Genomic_DNA"/>
</dbReference>
<comment type="subcellular location">
    <subcellularLocation>
        <location evidence="5">Cytoplasm</location>
    </subcellularLocation>
</comment>
<comment type="catalytic activity">
    <reaction evidence="5">
        <text>uridine(32) in tRNA + S-adenosyl-L-methionine = 2'-O-methyluridine(32) in tRNA + S-adenosyl-L-homocysteine + H(+)</text>
        <dbReference type="Rhea" id="RHEA:42936"/>
        <dbReference type="Rhea" id="RHEA-COMP:10107"/>
        <dbReference type="Rhea" id="RHEA-COMP:10290"/>
        <dbReference type="ChEBI" id="CHEBI:15378"/>
        <dbReference type="ChEBI" id="CHEBI:57856"/>
        <dbReference type="ChEBI" id="CHEBI:59789"/>
        <dbReference type="ChEBI" id="CHEBI:65315"/>
        <dbReference type="ChEBI" id="CHEBI:74478"/>
        <dbReference type="EC" id="2.1.1.200"/>
    </reaction>
</comment>
<organism evidence="7 8">
    <name type="scientific">Thiohalocapsa halophila</name>
    <dbReference type="NCBI Taxonomy" id="69359"/>
    <lineage>
        <taxon>Bacteria</taxon>
        <taxon>Pseudomonadati</taxon>
        <taxon>Pseudomonadota</taxon>
        <taxon>Gammaproteobacteria</taxon>
        <taxon>Chromatiales</taxon>
        <taxon>Chromatiaceae</taxon>
        <taxon>Thiohalocapsa</taxon>
    </lineage>
</organism>
<evidence type="ECO:0000256" key="3">
    <source>
        <dbReference type="ARBA" id="ARBA00022679"/>
    </source>
</evidence>
<dbReference type="InterPro" id="IPR029028">
    <property type="entry name" value="Alpha/beta_knot_MTases"/>
</dbReference>
<accession>A0ABS1CHG2</accession>
<evidence type="ECO:0000256" key="5">
    <source>
        <dbReference type="RuleBase" id="RU362024"/>
    </source>
</evidence>
<proteinExistence type="inferred from homology"/>
<dbReference type="CDD" id="cd18093">
    <property type="entry name" value="SpoU-like_TrmJ"/>
    <property type="match status" value="1"/>
</dbReference>
<comment type="catalytic activity">
    <reaction evidence="5">
        <text>cytidine(32) in tRNA + S-adenosyl-L-methionine = 2'-O-methylcytidine(32) in tRNA + S-adenosyl-L-homocysteine + H(+)</text>
        <dbReference type="Rhea" id="RHEA:42932"/>
        <dbReference type="Rhea" id="RHEA-COMP:10288"/>
        <dbReference type="Rhea" id="RHEA-COMP:10289"/>
        <dbReference type="ChEBI" id="CHEBI:15378"/>
        <dbReference type="ChEBI" id="CHEBI:57856"/>
        <dbReference type="ChEBI" id="CHEBI:59789"/>
        <dbReference type="ChEBI" id="CHEBI:74495"/>
        <dbReference type="ChEBI" id="CHEBI:82748"/>
        <dbReference type="EC" id="2.1.1.200"/>
    </reaction>
</comment>
<keyword evidence="8" id="KW-1185">Reference proteome</keyword>
<comment type="similarity">
    <text evidence="1">Belongs to the class IV-like SAM-binding methyltransferase superfamily. RNA methyltransferase TrmH family.</text>
</comment>
<dbReference type="Proteomes" id="UP000748752">
    <property type="component" value="Unassembled WGS sequence"/>
</dbReference>
<dbReference type="InterPro" id="IPR004384">
    <property type="entry name" value="RNA_MeTrfase_TrmJ/LasT"/>
</dbReference>
<dbReference type="PANTHER" id="PTHR42786">
    <property type="entry name" value="TRNA/RRNA METHYLTRANSFERASE"/>
    <property type="match status" value="1"/>
</dbReference>
<keyword evidence="2 5" id="KW-0489">Methyltransferase</keyword>
<keyword evidence="5" id="KW-0963">Cytoplasm</keyword>
<sequence length="255" mass="26956">MARIRFVLVETSLSGNIGATARAMKNMGLSRMALVRPKLGARFADADAVARASGADDLLAAATVHDDLAEALAGCRLVVGSSARARALEWPELDAAGCGARLVAEAAHGDVALVLGRESTGLSNDELALCHYLVRIPTNPDFSSLNIAAAAQVFAYEVRRHLLAEAEATAVSPAGVDDRPDLATAEEMDGFHAHLMRTLTAIGYADEGQCSTLSRRLRRLFHRARPDRTELNILRGVLAKTAGRPGKPRAGAPDA</sequence>
<dbReference type="EC" id="2.1.1.200" evidence="5"/>
<name>A0ABS1CHG2_9GAMM</name>
<dbReference type="Gene3D" id="3.40.1280.10">
    <property type="match status" value="1"/>
</dbReference>
<evidence type="ECO:0000256" key="2">
    <source>
        <dbReference type="ARBA" id="ARBA00022603"/>
    </source>
</evidence>
<feature type="domain" description="tRNA/rRNA methyltransferase SpoU type" evidence="6">
    <location>
        <begin position="4"/>
        <end position="156"/>
    </location>
</feature>
<dbReference type="NCBIfam" id="TIGR00050">
    <property type="entry name" value="rRNA_methyl_1"/>
    <property type="match status" value="1"/>
</dbReference>
<dbReference type="Pfam" id="PF00588">
    <property type="entry name" value="SpoU_methylase"/>
    <property type="match status" value="1"/>
</dbReference>
<evidence type="ECO:0000313" key="8">
    <source>
        <dbReference type="Proteomes" id="UP000748752"/>
    </source>
</evidence>
<evidence type="ECO:0000259" key="6">
    <source>
        <dbReference type="Pfam" id="PF00588"/>
    </source>
</evidence>
<gene>
    <name evidence="5" type="primary">trmJ</name>
    <name evidence="7" type="ORF">CKO31_11430</name>
</gene>
<dbReference type="SUPFAM" id="SSF75217">
    <property type="entry name" value="alpha/beta knot"/>
    <property type="match status" value="1"/>
</dbReference>
<evidence type="ECO:0000313" key="7">
    <source>
        <dbReference type="EMBL" id="MBK1631339.1"/>
    </source>
</evidence>
<protein>
    <recommendedName>
        <fullName evidence="5">tRNA (cytidine/uridine-2'-O-)-methyltransferase TrmJ</fullName>
        <ecNumber evidence="5">2.1.1.200</ecNumber>
    </recommendedName>
    <alternativeName>
        <fullName evidence="5">tRNA (cytidine(32)/uridine(32)-2'-O)-methyltransferase</fullName>
    </alternativeName>
    <alternativeName>
        <fullName evidence="5">tRNA Cm32/Um32 methyltransferase</fullName>
    </alternativeName>
</protein>